<dbReference type="InterPro" id="IPR007970">
    <property type="entry name" value="DUF733"/>
</dbReference>
<organism evidence="2 3">
    <name type="scientific">Bactrocera dorsalis</name>
    <name type="common">Oriental fruit fly</name>
    <name type="synonym">Dacus dorsalis</name>
    <dbReference type="NCBI Taxonomy" id="27457"/>
    <lineage>
        <taxon>Eukaryota</taxon>
        <taxon>Metazoa</taxon>
        <taxon>Ecdysozoa</taxon>
        <taxon>Arthropoda</taxon>
        <taxon>Hexapoda</taxon>
        <taxon>Insecta</taxon>
        <taxon>Pterygota</taxon>
        <taxon>Neoptera</taxon>
        <taxon>Endopterygota</taxon>
        <taxon>Diptera</taxon>
        <taxon>Brachycera</taxon>
        <taxon>Muscomorpha</taxon>
        <taxon>Tephritoidea</taxon>
        <taxon>Tephritidae</taxon>
        <taxon>Bactrocera</taxon>
        <taxon>Bactrocera</taxon>
    </lineage>
</organism>
<dbReference type="Pfam" id="PF05306">
    <property type="entry name" value="DUF733"/>
    <property type="match status" value="1"/>
</dbReference>
<proteinExistence type="predicted"/>
<reference evidence="3" key="1">
    <citation type="submission" date="2025-08" db="UniProtKB">
        <authorList>
            <consortium name="RefSeq"/>
        </authorList>
    </citation>
    <scope>IDENTIFICATION</scope>
    <source>
        <tissue evidence="3">Adult</tissue>
    </source>
</reference>
<evidence type="ECO:0000313" key="2">
    <source>
        <dbReference type="Proteomes" id="UP001652620"/>
    </source>
</evidence>
<protein>
    <submittedName>
        <fullName evidence="3">Uncharacterized protein LOC125778995</fullName>
    </submittedName>
</protein>
<feature type="compositionally biased region" description="Basic and acidic residues" evidence="1">
    <location>
        <begin position="246"/>
        <end position="265"/>
    </location>
</feature>
<sequence>MLKKPSTHISALGNLLPTHPGTLSYTIFLHSKEVKNRDPRNFKSCVRIAMSKYYVTEKSIAQMKAKVYWPSPDEIQTLRREQMYCDHLKNQLGVINCQQQKRLSLKMEALQWRMKEGEDFKIIKDEMDDNQIFTKSLGELSVRPDPDPKPHIMTSAETLDYKVMTNRCEHSAQITMPSKLNNEKQVAKPSGEDFKLIKDKMDESQIFTGSLVELSDRPDPDPKPHIMTSAGTLDYKVTMPSKLNNEKQVAKSSDDIRPPPKEKSQFRNAKLTAPQIHKDANRKRFSQLTKLPPKNINRLTMTRRNFRQILAPRGHF</sequence>
<accession>A0ABM3K159</accession>
<evidence type="ECO:0000256" key="1">
    <source>
        <dbReference type="SAM" id="MobiDB-lite"/>
    </source>
</evidence>
<feature type="region of interest" description="Disordered" evidence="1">
    <location>
        <begin position="246"/>
        <end position="266"/>
    </location>
</feature>
<dbReference type="Proteomes" id="UP001652620">
    <property type="component" value="Chromosome 5"/>
</dbReference>
<dbReference type="RefSeq" id="XP_049315212.1">
    <property type="nucleotide sequence ID" value="XM_049459255.1"/>
</dbReference>
<name>A0ABM3K159_BACDO</name>
<dbReference type="GeneID" id="125778995"/>
<keyword evidence="2" id="KW-1185">Reference proteome</keyword>
<evidence type="ECO:0000313" key="3">
    <source>
        <dbReference type="RefSeq" id="XP_049315212.1"/>
    </source>
</evidence>
<gene>
    <name evidence="3" type="primary">LOC125778995</name>
</gene>